<dbReference type="RefSeq" id="WP_182849031.1">
    <property type="nucleotide sequence ID" value="NZ_BAAALP010000110.1"/>
</dbReference>
<feature type="binding site" evidence="5">
    <location>
        <position position="40"/>
    </location>
    <ligand>
        <name>ATP</name>
        <dbReference type="ChEBI" id="CHEBI:30616"/>
    </ligand>
</feature>
<dbReference type="GO" id="GO:0140662">
    <property type="term" value="F:ATP-dependent protein folding chaperone"/>
    <property type="evidence" value="ECO:0007669"/>
    <property type="project" value="InterPro"/>
</dbReference>
<feature type="binding site" evidence="5">
    <location>
        <position position="72"/>
    </location>
    <ligand>
        <name>ATP</name>
        <dbReference type="ChEBI" id="CHEBI:30616"/>
    </ligand>
</feature>
<dbReference type="Proteomes" id="UP000572680">
    <property type="component" value="Unassembled WGS sequence"/>
</dbReference>
<evidence type="ECO:0000256" key="5">
    <source>
        <dbReference type="PIRSR" id="PIRSR002583-1"/>
    </source>
</evidence>
<dbReference type="Gene3D" id="3.30.565.10">
    <property type="entry name" value="Histidine kinase-like ATPase, C-terminal domain"/>
    <property type="match status" value="1"/>
</dbReference>
<dbReference type="Gene3D" id="3.30.230.80">
    <property type="match status" value="1"/>
</dbReference>
<dbReference type="PANTHER" id="PTHR11528">
    <property type="entry name" value="HEAT SHOCK PROTEIN 90 FAMILY MEMBER"/>
    <property type="match status" value="1"/>
</dbReference>
<keyword evidence="2 5" id="KW-0547">Nucleotide-binding</keyword>
<feature type="binding site" evidence="5">
    <location>
        <position position="159"/>
    </location>
    <ligand>
        <name>ATP</name>
        <dbReference type="ChEBI" id="CHEBI:30616"/>
    </ligand>
</feature>
<sequence>MTGQPPPERPAARTFNVDLRGIVDLLSRHLYSSPRVYVRELLQNAVDATTARGGPPGPVRIEAGGGRLRIEDAGVGLTEPEVHEFLATIGNSAKRDALGFARHDFLGQFGIGLLSCFLVADEIEVVTRSAARDAPAVVWRGHADGHYTVAPGARDEPGTTVTLRARRDFEHWLEPSTVRELVRHYGALLPYDVRVNGERLTDGVPPWEAGREAMLGYGTRLLGAVPLDAIDLSVPEAGLRGVAYVLPHETNPSEPATHRVYLKRMLLGDRVDGILPEWAFFVRCVLDTDELRPTASREQLYHDELLVVAREALGERLRSWLVRMAATEPERLGAFLGVHHRGVMALAVHDDEMLRVVDEWIPFDTGEGAVTLAEFRARHREIRYTARAEEFRQLAGIAAAQGVALVNGGYTYHAEILHRLPRLDPGLDVRALDPAELATRFDRVGPAVEFAARDLLAIARRTLADRGCTPVLRAFSPTALPALYLEGERPRHADDADTAEGVWAEFTDAPPAPGIPPEAEPGPLLVLNHRNPMVARLTSTADARVVELAVEALYGYALLTGNRALRPGDVAGVNRAFLGLVEHAIRTGS</sequence>
<dbReference type="Pfam" id="PF00183">
    <property type="entry name" value="HSP90"/>
    <property type="match status" value="1"/>
</dbReference>
<dbReference type="GO" id="GO:0051082">
    <property type="term" value="F:unfolded protein binding"/>
    <property type="evidence" value="ECO:0007669"/>
    <property type="project" value="InterPro"/>
</dbReference>
<comment type="caution">
    <text evidence="6">The sequence shown here is derived from an EMBL/GenBank/DDBJ whole genome shotgun (WGS) entry which is preliminary data.</text>
</comment>
<protein>
    <submittedName>
        <fullName evidence="6">Molecular chaperone HtpG</fullName>
    </submittedName>
</protein>
<dbReference type="InterPro" id="IPR020568">
    <property type="entry name" value="Ribosomal_Su5_D2-typ_SF"/>
</dbReference>
<keyword evidence="7" id="KW-1185">Reference proteome</keyword>
<comment type="similarity">
    <text evidence="1">Belongs to the heat shock protein 90 family.</text>
</comment>
<feature type="binding site" evidence="5">
    <location>
        <position position="44"/>
    </location>
    <ligand>
        <name>ATP</name>
        <dbReference type="ChEBI" id="CHEBI:30616"/>
    </ligand>
</feature>
<gene>
    <name evidence="6" type="ORF">HNR61_008874</name>
</gene>
<evidence type="ECO:0000313" key="7">
    <source>
        <dbReference type="Proteomes" id="UP000572680"/>
    </source>
</evidence>
<evidence type="ECO:0000256" key="1">
    <source>
        <dbReference type="ARBA" id="ARBA00008239"/>
    </source>
</evidence>
<organism evidence="6 7">
    <name type="scientific">Actinomadura namibiensis</name>
    <dbReference type="NCBI Taxonomy" id="182080"/>
    <lineage>
        <taxon>Bacteria</taxon>
        <taxon>Bacillati</taxon>
        <taxon>Actinomycetota</taxon>
        <taxon>Actinomycetes</taxon>
        <taxon>Streptosporangiales</taxon>
        <taxon>Thermomonosporaceae</taxon>
        <taxon>Actinomadura</taxon>
    </lineage>
</organism>
<evidence type="ECO:0000256" key="3">
    <source>
        <dbReference type="ARBA" id="ARBA00022840"/>
    </source>
</evidence>
<keyword evidence="3 5" id="KW-0067">ATP-binding</keyword>
<evidence type="ECO:0000256" key="4">
    <source>
        <dbReference type="ARBA" id="ARBA00023186"/>
    </source>
</evidence>
<accession>A0A7W3LZF6</accession>
<dbReference type="Pfam" id="PF13589">
    <property type="entry name" value="HATPase_c_3"/>
    <property type="match status" value="1"/>
</dbReference>
<reference evidence="6 7" key="1">
    <citation type="submission" date="2020-08" db="EMBL/GenBank/DDBJ databases">
        <title>Genomic Encyclopedia of Type Strains, Phase IV (KMG-IV): sequencing the most valuable type-strain genomes for metagenomic binning, comparative biology and taxonomic classification.</title>
        <authorList>
            <person name="Goeker M."/>
        </authorList>
    </citation>
    <scope>NUCLEOTIDE SEQUENCE [LARGE SCALE GENOMIC DNA]</scope>
    <source>
        <strain evidence="6 7">DSM 44197</strain>
    </source>
</reference>
<evidence type="ECO:0000256" key="2">
    <source>
        <dbReference type="ARBA" id="ARBA00022741"/>
    </source>
</evidence>
<dbReference type="InterPro" id="IPR036890">
    <property type="entry name" value="HATPase_C_sf"/>
</dbReference>
<keyword evidence="4" id="KW-0143">Chaperone</keyword>
<proteinExistence type="inferred from homology"/>
<name>A0A7W3LZF6_ACTNM</name>
<dbReference type="InterPro" id="IPR001404">
    <property type="entry name" value="Hsp90_fam"/>
</dbReference>
<dbReference type="GO" id="GO:0016887">
    <property type="term" value="F:ATP hydrolysis activity"/>
    <property type="evidence" value="ECO:0007669"/>
    <property type="project" value="InterPro"/>
</dbReference>
<dbReference type="NCBIfam" id="NF010683">
    <property type="entry name" value="PRK14083.1"/>
    <property type="match status" value="1"/>
</dbReference>
<dbReference type="AlphaFoldDB" id="A0A7W3LZF6"/>
<dbReference type="PIRSF" id="PIRSF002583">
    <property type="entry name" value="Hsp90"/>
    <property type="match status" value="1"/>
</dbReference>
<dbReference type="SUPFAM" id="SSF55874">
    <property type="entry name" value="ATPase domain of HSP90 chaperone/DNA topoisomerase II/histidine kinase"/>
    <property type="match status" value="1"/>
</dbReference>
<dbReference type="GO" id="GO:0005524">
    <property type="term" value="F:ATP binding"/>
    <property type="evidence" value="ECO:0007669"/>
    <property type="project" value="UniProtKB-KW"/>
</dbReference>
<evidence type="ECO:0000313" key="6">
    <source>
        <dbReference type="EMBL" id="MBA8957181.1"/>
    </source>
</evidence>
<dbReference type="SUPFAM" id="SSF54211">
    <property type="entry name" value="Ribosomal protein S5 domain 2-like"/>
    <property type="match status" value="1"/>
</dbReference>
<dbReference type="EMBL" id="JACJIA010000021">
    <property type="protein sequence ID" value="MBA8957181.1"/>
    <property type="molecule type" value="Genomic_DNA"/>
</dbReference>